<dbReference type="GO" id="GO:0020037">
    <property type="term" value="F:heme binding"/>
    <property type="evidence" value="ECO:0007669"/>
    <property type="project" value="TreeGrafter"/>
</dbReference>
<evidence type="ECO:0000256" key="1">
    <source>
        <dbReference type="ARBA" id="ARBA00004651"/>
    </source>
</evidence>
<evidence type="ECO:0000256" key="6">
    <source>
        <dbReference type="SAM" id="Phobius"/>
    </source>
</evidence>
<dbReference type="RefSeq" id="WP_074894185.1">
    <property type="nucleotide sequence ID" value="NZ_CP031252.1"/>
</dbReference>
<evidence type="ECO:0000256" key="5">
    <source>
        <dbReference type="ARBA" id="ARBA00023136"/>
    </source>
</evidence>
<keyword evidence="4 6" id="KW-1133">Transmembrane helix</keyword>
<evidence type="ECO:0000256" key="3">
    <source>
        <dbReference type="ARBA" id="ARBA00022692"/>
    </source>
</evidence>
<dbReference type="InterPro" id="IPR016174">
    <property type="entry name" value="Di-haem_cyt_TM"/>
</dbReference>
<dbReference type="GeneID" id="93351557"/>
<sequence length="217" mass="24386">MQKIKIWDLPVRVFHWTLTAALAFMWFSAKTGGSWMAWHLRVGLLVAALLVFRLCWGIWGSDTARFARFFRPLQIGSYLRGTWDKQAHPGHNPLGALMVAALLAAVLFQVLTGLFAADENTFLYHGYLNGRLENGGETFRRIHVNFFNLLALLAGLHIAAVLFYRLFKKQDLITPMITGLKEWQGNEPPLRFAGIGAFFAALAVAAAAVCLIWLLRK</sequence>
<reference evidence="8 9" key="1">
    <citation type="submission" date="2018-06" db="EMBL/GenBank/DDBJ databases">
        <authorList>
            <consortium name="Pathogen Informatics"/>
            <person name="Doyle S."/>
        </authorList>
    </citation>
    <scope>NUCLEOTIDE SEQUENCE [LARGE SCALE GENOMIC DNA]</scope>
    <source>
        <strain evidence="8 9">NCTC10660</strain>
    </source>
</reference>
<dbReference type="PANTHER" id="PTHR30485:SF2">
    <property type="entry name" value="BLL0597 PROTEIN"/>
    <property type="match status" value="1"/>
</dbReference>
<feature type="domain" description="Cytochrome b561 bacterial/Ni-hydrogenase" evidence="7">
    <location>
        <begin position="7"/>
        <end position="179"/>
    </location>
</feature>
<comment type="subcellular location">
    <subcellularLocation>
        <location evidence="1">Cell membrane</location>
        <topology evidence="1">Multi-pass membrane protein</topology>
    </subcellularLocation>
</comment>
<feature type="transmembrane region" description="Helical" evidence="6">
    <location>
        <begin position="35"/>
        <end position="59"/>
    </location>
</feature>
<dbReference type="SUPFAM" id="SSF81342">
    <property type="entry name" value="Transmembrane di-heme cytochromes"/>
    <property type="match status" value="1"/>
</dbReference>
<proteinExistence type="predicted"/>
<evidence type="ECO:0000313" key="8">
    <source>
        <dbReference type="EMBL" id="STZ67080.1"/>
    </source>
</evidence>
<dbReference type="EMBL" id="UGQW01000002">
    <property type="protein sequence ID" value="STZ67080.1"/>
    <property type="molecule type" value="Genomic_DNA"/>
</dbReference>
<dbReference type="GO" id="GO:0009055">
    <property type="term" value="F:electron transfer activity"/>
    <property type="evidence" value="ECO:0007669"/>
    <property type="project" value="InterPro"/>
</dbReference>
<dbReference type="Pfam" id="PF01292">
    <property type="entry name" value="Ni_hydr_CYTB"/>
    <property type="match status" value="1"/>
</dbReference>
<name>A0A378TY38_NEIEL</name>
<dbReference type="GO" id="GO:0022904">
    <property type="term" value="P:respiratory electron transport chain"/>
    <property type="evidence" value="ECO:0007669"/>
    <property type="project" value="InterPro"/>
</dbReference>
<dbReference type="GO" id="GO:0005886">
    <property type="term" value="C:plasma membrane"/>
    <property type="evidence" value="ECO:0007669"/>
    <property type="project" value="UniProtKB-SubCell"/>
</dbReference>
<feature type="transmembrane region" description="Helical" evidence="6">
    <location>
        <begin position="146"/>
        <end position="167"/>
    </location>
</feature>
<evidence type="ECO:0000256" key="4">
    <source>
        <dbReference type="ARBA" id="ARBA00022989"/>
    </source>
</evidence>
<evidence type="ECO:0000256" key="2">
    <source>
        <dbReference type="ARBA" id="ARBA00022475"/>
    </source>
</evidence>
<dbReference type="InterPro" id="IPR011577">
    <property type="entry name" value="Cyt_b561_bac/Ni-Hgenase"/>
</dbReference>
<dbReference type="AlphaFoldDB" id="A0A378TY38"/>
<feature type="transmembrane region" description="Helical" evidence="6">
    <location>
        <begin position="188"/>
        <end position="215"/>
    </location>
</feature>
<feature type="transmembrane region" description="Helical" evidence="6">
    <location>
        <begin position="94"/>
        <end position="117"/>
    </location>
</feature>
<keyword evidence="3 6" id="KW-0812">Transmembrane</keyword>
<evidence type="ECO:0000313" key="9">
    <source>
        <dbReference type="Proteomes" id="UP000254927"/>
    </source>
</evidence>
<dbReference type="Proteomes" id="UP000254927">
    <property type="component" value="Unassembled WGS sequence"/>
</dbReference>
<keyword evidence="5 6" id="KW-0472">Membrane</keyword>
<gene>
    <name evidence="8" type="ORF">NCTC10660_00550</name>
</gene>
<evidence type="ECO:0000259" key="7">
    <source>
        <dbReference type="Pfam" id="PF01292"/>
    </source>
</evidence>
<keyword evidence="2" id="KW-1003">Cell membrane</keyword>
<accession>A0A378TY38</accession>
<organism evidence="8 9">
    <name type="scientific">Neisseria elongata</name>
    <dbReference type="NCBI Taxonomy" id="495"/>
    <lineage>
        <taxon>Bacteria</taxon>
        <taxon>Pseudomonadati</taxon>
        <taxon>Pseudomonadota</taxon>
        <taxon>Betaproteobacteria</taxon>
        <taxon>Neisseriales</taxon>
        <taxon>Neisseriaceae</taxon>
        <taxon>Neisseria</taxon>
    </lineage>
</organism>
<dbReference type="InterPro" id="IPR051542">
    <property type="entry name" value="Hydrogenase_cytochrome"/>
</dbReference>
<dbReference type="Gene3D" id="1.20.950.20">
    <property type="entry name" value="Transmembrane di-heme cytochromes, Chain C"/>
    <property type="match status" value="1"/>
</dbReference>
<feature type="transmembrane region" description="Helical" evidence="6">
    <location>
        <begin position="12"/>
        <end position="29"/>
    </location>
</feature>
<protein>
    <submittedName>
        <fullName evidence="8">Nickel-dependent hydrogenase, b-type cytochrome subunit</fullName>
    </submittedName>
</protein>
<dbReference type="PANTHER" id="PTHR30485">
    <property type="entry name" value="NI/FE-HYDROGENASE 1 B-TYPE CYTOCHROME SUBUNIT"/>
    <property type="match status" value="1"/>
</dbReference>